<reference evidence="5 6" key="1">
    <citation type="submission" date="2017-03" db="EMBL/GenBank/DDBJ databases">
        <title>Widespread Adenine N6-methylation of Active Genes in Fungi.</title>
        <authorList>
            <consortium name="DOE Joint Genome Institute"/>
            <person name="Mondo S.J."/>
            <person name="Dannebaum R.O."/>
            <person name="Kuo R.C."/>
            <person name="Louie K.B."/>
            <person name="Bewick A.J."/>
            <person name="Labutti K."/>
            <person name="Haridas S."/>
            <person name="Kuo A."/>
            <person name="Salamov A."/>
            <person name="Ahrendt S.R."/>
            <person name="Lau R."/>
            <person name="Bowen B.P."/>
            <person name="Lipzen A."/>
            <person name="Sullivan W."/>
            <person name="Andreopoulos W.B."/>
            <person name="Clum A."/>
            <person name="Lindquist E."/>
            <person name="Daum C."/>
            <person name="Northen T.R."/>
            <person name="Ramamoorthy G."/>
            <person name="Schmitz R.J."/>
            <person name="Gryganskyi A."/>
            <person name="Culley D."/>
            <person name="Magnuson J."/>
            <person name="James T.Y."/>
            <person name="O'Malley M.A."/>
            <person name="Stajich J.E."/>
            <person name="Spatafora J.W."/>
            <person name="Visel A."/>
            <person name="Grigoriev I.V."/>
        </authorList>
    </citation>
    <scope>NUCLEOTIDE SEQUENCE [LARGE SCALE GENOMIC DNA]</scope>
    <source>
        <strain evidence="5 6">NRRL Y-17943</strain>
    </source>
</reference>
<feature type="repeat" description="WD" evidence="3">
    <location>
        <begin position="123"/>
        <end position="158"/>
    </location>
</feature>
<dbReference type="PRINTS" id="PR00320">
    <property type="entry name" value="GPROTEINBRPT"/>
</dbReference>
<feature type="repeat" description="WD" evidence="3">
    <location>
        <begin position="75"/>
        <end position="122"/>
    </location>
</feature>
<dbReference type="PROSITE" id="PS00678">
    <property type="entry name" value="WD_REPEATS_1"/>
    <property type="match status" value="1"/>
</dbReference>
<dbReference type="EMBL" id="NBSH01000013">
    <property type="protein sequence ID" value="ORX34773.1"/>
    <property type="molecule type" value="Genomic_DNA"/>
</dbReference>
<evidence type="ECO:0000313" key="6">
    <source>
        <dbReference type="Proteomes" id="UP000193218"/>
    </source>
</evidence>
<dbReference type="FunCoup" id="A0A1Y1U9R5">
    <property type="interactions" value="159"/>
</dbReference>
<dbReference type="OrthoDB" id="6262491at2759"/>
<protein>
    <submittedName>
        <fullName evidence="5">WD40-repeat-containing domain protein</fullName>
    </submittedName>
</protein>
<keyword evidence="2" id="KW-0677">Repeat</keyword>
<dbReference type="PROSITE" id="PS50294">
    <property type="entry name" value="WD_REPEATS_REGION"/>
    <property type="match status" value="1"/>
</dbReference>
<evidence type="ECO:0000256" key="2">
    <source>
        <dbReference type="ARBA" id="ARBA00022737"/>
    </source>
</evidence>
<feature type="compositionally biased region" description="Acidic residues" evidence="4">
    <location>
        <begin position="353"/>
        <end position="375"/>
    </location>
</feature>
<keyword evidence="1 3" id="KW-0853">WD repeat</keyword>
<dbReference type="InterPro" id="IPR001680">
    <property type="entry name" value="WD40_rpt"/>
</dbReference>
<dbReference type="AlphaFoldDB" id="A0A1Y1U9R5"/>
<dbReference type="InterPro" id="IPR019775">
    <property type="entry name" value="WD40_repeat_CS"/>
</dbReference>
<dbReference type="SUPFAM" id="SSF50978">
    <property type="entry name" value="WD40 repeat-like"/>
    <property type="match status" value="1"/>
</dbReference>
<evidence type="ECO:0000256" key="1">
    <source>
        <dbReference type="ARBA" id="ARBA00022574"/>
    </source>
</evidence>
<dbReference type="PANTHER" id="PTHR19848:SF8">
    <property type="entry name" value="F-BOX AND WD REPEAT DOMAIN CONTAINING 7"/>
    <property type="match status" value="1"/>
</dbReference>
<gene>
    <name evidence="5" type="ORF">BD324DRAFT_634930</name>
</gene>
<feature type="region of interest" description="Disordered" evidence="4">
    <location>
        <begin position="348"/>
        <end position="375"/>
    </location>
</feature>
<comment type="caution">
    <text evidence="5">The sequence shown here is derived from an EMBL/GenBank/DDBJ whole genome shotgun (WGS) entry which is preliminary data.</text>
</comment>
<dbReference type="InterPro" id="IPR036322">
    <property type="entry name" value="WD40_repeat_dom_sf"/>
</dbReference>
<accession>A0A1Y1U9R5</accession>
<dbReference type="InterPro" id="IPR015943">
    <property type="entry name" value="WD40/YVTN_repeat-like_dom_sf"/>
</dbReference>
<dbReference type="GeneID" id="33558581"/>
<keyword evidence="6" id="KW-1185">Reference proteome</keyword>
<feature type="repeat" description="WD" evidence="3">
    <location>
        <begin position="256"/>
        <end position="300"/>
    </location>
</feature>
<evidence type="ECO:0000256" key="3">
    <source>
        <dbReference type="PROSITE-ProRule" id="PRU00221"/>
    </source>
</evidence>
<proteinExistence type="predicted"/>
<sequence>MQTSDPGLLFRTSADILAAEARARKAVALEKRGSPFSLGAKILDLKLGRDEVIVGDSSGAVKCLDELGSTRRKVYRGHAGPVTCVTLAPCYQSESTWTALFSGSWDKSIRIWNHDTGELKASLEGHSDFIKSLLSLTSPYELLLSTSSDKTIRVWDLELLRSGQAPSCVQVLRDHTRPITSCTLQYGAEMFVWTGDSMGVVIKWTVRNRRMVLLQTTACHETSITGIEATEDGLWTCSMDKTAQFRQWSSFDKPIILHHASYVTSVLPLKDTSVSDIVLTGDDDGNIRVWSIESEEARLKATVEGHGAQVSVMRQCRRMENGWEVFSGSLDMTLRHWTLEDLLHPPLLLTGDDTPDGEESLLTEEEERELEELMA</sequence>
<dbReference type="PANTHER" id="PTHR19848">
    <property type="entry name" value="WD40 REPEAT PROTEIN"/>
    <property type="match status" value="1"/>
</dbReference>
<dbReference type="InterPro" id="IPR020472">
    <property type="entry name" value="WD40_PAC1"/>
</dbReference>
<dbReference type="PROSITE" id="PS50082">
    <property type="entry name" value="WD_REPEATS_2"/>
    <property type="match status" value="3"/>
</dbReference>
<dbReference type="Pfam" id="PF00400">
    <property type="entry name" value="WD40"/>
    <property type="match status" value="3"/>
</dbReference>
<dbReference type="Gene3D" id="2.130.10.10">
    <property type="entry name" value="YVTN repeat-like/Quinoprotein amine dehydrogenase"/>
    <property type="match status" value="3"/>
</dbReference>
<dbReference type="SMART" id="SM00320">
    <property type="entry name" value="WD40"/>
    <property type="match status" value="6"/>
</dbReference>
<name>A0A1Y1U9R5_9TREE</name>
<dbReference type="RefSeq" id="XP_021869015.1">
    <property type="nucleotide sequence ID" value="XM_022016772.1"/>
</dbReference>
<dbReference type="InParanoid" id="A0A1Y1U9R5"/>
<evidence type="ECO:0000256" key="4">
    <source>
        <dbReference type="SAM" id="MobiDB-lite"/>
    </source>
</evidence>
<dbReference type="STRING" id="4999.A0A1Y1U9R5"/>
<organism evidence="5 6">
    <name type="scientific">Kockovaella imperatae</name>
    <dbReference type="NCBI Taxonomy" id="4999"/>
    <lineage>
        <taxon>Eukaryota</taxon>
        <taxon>Fungi</taxon>
        <taxon>Dikarya</taxon>
        <taxon>Basidiomycota</taxon>
        <taxon>Agaricomycotina</taxon>
        <taxon>Tremellomycetes</taxon>
        <taxon>Tremellales</taxon>
        <taxon>Cuniculitremaceae</taxon>
        <taxon>Kockovaella</taxon>
    </lineage>
</organism>
<evidence type="ECO:0000313" key="5">
    <source>
        <dbReference type="EMBL" id="ORX34773.1"/>
    </source>
</evidence>
<dbReference type="Proteomes" id="UP000193218">
    <property type="component" value="Unassembled WGS sequence"/>
</dbReference>